<dbReference type="EMBL" id="DRNF01000289">
    <property type="protein sequence ID" value="HHJ80899.1"/>
    <property type="molecule type" value="Genomic_DNA"/>
</dbReference>
<dbReference type="PROSITE" id="PS50835">
    <property type="entry name" value="IG_LIKE"/>
    <property type="match status" value="1"/>
</dbReference>
<dbReference type="Proteomes" id="UP000885832">
    <property type="component" value="Unassembled WGS sequence"/>
</dbReference>
<keyword evidence="1 4" id="KW-0732">Signal</keyword>
<dbReference type="InterPro" id="IPR008929">
    <property type="entry name" value="Chondroitin_lyas"/>
</dbReference>
<dbReference type="Pfam" id="PF05426">
    <property type="entry name" value="Alginate_lyase"/>
    <property type="match status" value="1"/>
</dbReference>
<dbReference type="SUPFAM" id="SSF48230">
    <property type="entry name" value="Chondroitin AC/alginate lyase"/>
    <property type="match status" value="1"/>
</dbReference>
<dbReference type="Pfam" id="PF13205">
    <property type="entry name" value="Big_5"/>
    <property type="match status" value="1"/>
</dbReference>
<evidence type="ECO:0000259" key="5">
    <source>
        <dbReference type="PROSITE" id="PS50835"/>
    </source>
</evidence>
<dbReference type="Gene3D" id="2.60.40.1220">
    <property type="match status" value="1"/>
</dbReference>
<feature type="domain" description="Ig-like" evidence="5">
    <location>
        <begin position="407"/>
        <end position="488"/>
    </location>
</feature>
<feature type="signal peptide" evidence="4">
    <location>
        <begin position="1"/>
        <end position="45"/>
    </location>
</feature>
<dbReference type="Gene3D" id="2.60.120.560">
    <property type="entry name" value="Exo-inulinase, domain 1"/>
    <property type="match status" value="1"/>
</dbReference>
<evidence type="ECO:0000313" key="6">
    <source>
        <dbReference type="EMBL" id="HHJ80899.1"/>
    </source>
</evidence>
<dbReference type="AlphaFoldDB" id="A0A832J733"/>
<protein>
    <recommendedName>
        <fullName evidence="5">Ig-like domain-containing protein</fullName>
    </recommendedName>
</protein>
<evidence type="ECO:0000256" key="2">
    <source>
        <dbReference type="ARBA" id="ARBA00023239"/>
    </source>
</evidence>
<dbReference type="GO" id="GO:0016829">
    <property type="term" value="F:lyase activity"/>
    <property type="evidence" value="ECO:0007669"/>
    <property type="project" value="UniProtKB-KW"/>
</dbReference>
<gene>
    <name evidence="6" type="ORF">ENJ65_04620</name>
</gene>
<dbReference type="InterPro" id="IPR032812">
    <property type="entry name" value="SbsA_Ig"/>
</dbReference>
<keyword evidence="2" id="KW-0456">Lyase</keyword>
<comment type="caution">
    <text evidence="6">The sequence shown here is derived from an EMBL/GenBank/DDBJ whole genome shotgun (WGS) entry which is preliminary data.</text>
</comment>
<dbReference type="GO" id="GO:0042597">
    <property type="term" value="C:periplasmic space"/>
    <property type="evidence" value="ECO:0007669"/>
    <property type="project" value="InterPro"/>
</dbReference>
<evidence type="ECO:0000256" key="3">
    <source>
        <dbReference type="SAM" id="MobiDB-lite"/>
    </source>
</evidence>
<dbReference type="InterPro" id="IPR014755">
    <property type="entry name" value="Cu-Rt/internalin_Ig-like"/>
</dbReference>
<organism evidence="6">
    <name type="scientific">Candidatus Tenderia electrophaga</name>
    <dbReference type="NCBI Taxonomy" id="1748243"/>
    <lineage>
        <taxon>Bacteria</taxon>
        <taxon>Pseudomonadati</taxon>
        <taxon>Pseudomonadota</taxon>
        <taxon>Gammaproteobacteria</taxon>
        <taxon>Candidatus Tenderiales</taxon>
        <taxon>Candidatus Tenderiaceae</taxon>
        <taxon>Candidatus Tenderia</taxon>
    </lineage>
</organism>
<feature type="chain" id="PRO_5032597074" description="Ig-like domain-containing protein" evidence="4">
    <location>
        <begin position="46"/>
        <end position="820"/>
    </location>
</feature>
<proteinExistence type="predicted"/>
<dbReference type="Pfam" id="PF13927">
    <property type="entry name" value="Ig_3"/>
    <property type="match status" value="1"/>
</dbReference>
<dbReference type="Gene3D" id="1.50.10.100">
    <property type="entry name" value="Chondroitin AC/alginate lyase"/>
    <property type="match status" value="1"/>
</dbReference>
<dbReference type="SUPFAM" id="SSF48726">
    <property type="entry name" value="Immunoglobulin"/>
    <property type="match status" value="1"/>
</dbReference>
<reference evidence="6" key="1">
    <citation type="journal article" date="2020" name="mSystems">
        <title>Genome- and Community-Level Interaction Insights into Carbon Utilization and Element Cycling Functions of Hydrothermarchaeota in Hydrothermal Sediment.</title>
        <authorList>
            <person name="Zhou Z."/>
            <person name="Liu Y."/>
            <person name="Xu W."/>
            <person name="Pan J."/>
            <person name="Luo Z.H."/>
            <person name="Li M."/>
        </authorList>
    </citation>
    <scope>NUCLEOTIDE SEQUENCE [LARGE SCALE GENOMIC DNA]</scope>
    <source>
        <strain evidence="6">HyVt-505</strain>
    </source>
</reference>
<name>A0A832J733_9GAMM</name>
<dbReference type="InterPro" id="IPR013783">
    <property type="entry name" value="Ig-like_fold"/>
</dbReference>
<accession>A0A832J733</accession>
<dbReference type="InterPro" id="IPR036179">
    <property type="entry name" value="Ig-like_dom_sf"/>
</dbReference>
<evidence type="ECO:0000256" key="4">
    <source>
        <dbReference type="SAM" id="SignalP"/>
    </source>
</evidence>
<evidence type="ECO:0000256" key="1">
    <source>
        <dbReference type="ARBA" id="ARBA00022729"/>
    </source>
</evidence>
<feature type="region of interest" description="Disordered" evidence="3">
    <location>
        <begin position="777"/>
        <end position="820"/>
    </location>
</feature>
<dbReference type="InterPro" id="IPR007110">
    <property type="entry name" value="Ig-like_dom"/>
</dbReference>
<dbReference type="Gene3D" id="2.60.40.10">
    <property type="entry name" value="Immunoglobulins"/>
    <property type="match status" value="1"/>
</dbReference>
<dbReference type="SMART" id="SM00409">
    <property type="entry name" value="IG"/>
    <property type="match status" value="1"/>
</dbReference>
<feature type="non-terminal residue" evidence="6">
    <location>
        <position position="820"/>
    </location>
</feature>
<dbReference type="InterPro" id="IPR008397">
    <property type="entry name" value="Alginate_lyase_dom"/>
</dbReference>
<dbReference type="InterPro" id="IPR003599">
    <property type="entry name" value="Ig_sub"/>
</dbReference>
<sequence>MAIFSLGLRPYNYQMKARKIALFFKKSFWVTLLANLFLAGSVATAAVQHPNILINAEELTAIKTKVAAGTQPWKSAYDKMISQANSALSLPNMSVTFGGVNGCDAPATVFCVERLYDTGADLYDDYNGARPMGAGVRDLGMAYAFTGDARYADKLIQLVRVWALDPTTGMKPRFSNNQSRISLFSTMPGLIYGVDLAWNYPGWTQADKVAFKAWVQTFGENAKAFSPANNNFENWRNAFLSVAGAFTGDQTLLDAAFQNFRNAIPGHIANDGRMSWEYDRTNGWGGLGYSTYAMHAMTIAAEVARHHGVDLYNYTSDGNKGLKLALDYYAPYLINPALWPYGKGTQALDASHGMGIYELAYSVWQDPDYLRVVNQWGRPMGMNIWALGVVTLTHANRFDLSVGVTAPSIVAQPAAVTVTEGEDVSFSVVSAGSGPLIYQWFRDGASIAGATSASYTVTSASSLDNGSVYSCEVSNSLGSITSSGAVLTVLSDSVAPTLVSVFATSESRIDIVFSEPVSASSAENIANYQIDLGVAVTSANLSGNGRTVSLVVNQLAVDTTYTLLVSNVQDVAQSPNTIVAESSQNFIYRTADGFEDGNADGWSSQTVSSWDVVMDEGDMAYYLNTTDFGSPGGGRLGEYSLLPVNYGDFTFKAQAKLGDNVANNAFADYAAVFGFQNPDNYYYVLFNNDQSFTQLFKVINGSRTALAAVSSDWLNDNAYHSIEINRTGSAISVRFDGNVILSANDNSLGAGKVGVGSYNDSAYFDNVSVVGAASGGGSTGGGSTGGGSTGGGSTGGGSTGGGSTGGGSTGGGSTGGGSTG</sequence>